<dbReference type="CDD" id="cd07247">
    <property type="entry name" value="SgaA_N_like"/>
    <property type="match status" value="2"/>
</dbReference>
<dbReference type="InterPro" id="IPR029068">
    <property type="entry name" value="Glyas_Bleomycin-R_OHBP_Dase"/>
</dbReference>
<evidence type="ECO:0000259" key="1">
    <source>
        <dbReference type="PROSITE" id="PS51819"/>
    </source>
</evidence>
<dbReference type="PANTHER" id="PTHR33993">
    <property type="entry name" value="GLYOXALASE-RELATED"/>
    <property type="match status" value="1"/>
</dbReference>
<feature type="domain" description="VOC" evidence="1">
    <location>
        <begin position="7"/>
        <end position="126"/>
    </location>
</feature>
<name>A0ABY8H503_9MICC</name>
<dbReference type="Proteomes" id="UP001219037">
    <property type="component" value="Chromosome"/>
</dbReference>
<keyword evidence="3" id="KW-1185">Reference proteome</keyword>
<dbReference type="InterPro" id="IPR052164">
    <property type="entry name" value="Anthracycline_SecMetBiosynth"/>
</dbReference>
<accession>A0ABY8H503</accession>
<dbReference type="InterPro" id="IPR004360">
    <property type="entry name" value="Glyas_Fos-R_dOase_dom"/>
</dbReference>
<gene>
    <name evidence="2" type="ORF">P8192_10030</name>
</gene>
<evidence type="ECO:0000313" key="2">
    <source>
        <dbReference type="EMBL" id="WFP15733.1"/>
    </source>
</evidence>
<dbReference type="PROSITE" id="PS51819">
    <property type="entry name" value="VOC"/>
    <property type="match status" value="2"/>
</dbReference>
<proteinExistence type="predicted"/>
<dbReference type="InterPro" id="IPR037523">
    <property type="entry name" value="VOC_core"/>
</dbReference>
<dbReference type="EMBL" id="CP121252">
    <property type="protein sequence ID" value="WFP15733.1"/>
    <property type="molecule type" value="Genomic_DNA"/>
</dbReference>
<dbReference type="Pfam" id="PF00903">
    <property type="entry name" value="Glyoxalase"/>
    <property type="match status" value="2"/>
</dbReference>
<dbReference type="PANTHER" id="PTHR33993:SF14">
    <property type="entry name" value="GB|AAF24581.1"/>
    <property type="match status" value="1"/>
</dbReference>
<sequence length="265" mass="28490">MERTTGTTTWVDLGTLDFAAAQRFYTELFGWSFEDMGEDFGHYHLIRNQGGLVGGIMDISGMTCPDGEPLASEWGVFLAVDDAEARAATAEAHGAQLVMPIQDIGASGRTATLLDPTGALISIWQPGELQGYDFTMATGSPVWFELMTHHFDQASNFYTQVFDANLVSMSESMDDNDFRYVTNGPENEASWGLGDATGVMPEEAAGWRIYLAVDSCDAAAQQVQELGGRLLDGPVDSPFGRIATVSDPTGATFQICAMSEAVPEG</sequence>
<evidence type="ECO:0000313" key="3">
    <source>
        <dbReference type="Proteomes" id="UP001219037"/>
    </source>
</evidence>
<protein>
    <submittedName>
        <fullName evidence="2">VOC family protein</fullName>
    </submittedName>
</protein>
<dbReference type="Gene3D" id="3.10.180.10">
    <property type="entry name" value="2,3-Dihydroxybiphenyl 1,2-Dioxygenase, domain 1"/>
    <property type="match status" value="2"/>
</dbReference>
<dbReference type="SUPFAM" id="SSF54593">
    <property type="entry name" value="Glyoxalase/Bleomycin resistance protein/Dihydroxybiphenyl dioxygenase"/>
    <property type="match status" value="2"/>
</dbReference>
<organism evidence="2 3">
    <name type="scientific">Citricoccus muralis</name>
    <dbReference type="NCBI Taxonomy" id="169134"/>
    <lineage>
        <taxon>Bacteria</taxon>
        <taxon>Bacillati</taxon>
        <taxon>Actinomycetota</taxon>
        <taxon>Actinomycetes</taxon>
        <taxon>Micrococcales</taxon>
        <taxon>Micrococcaceae</taxon>
        <taxon>Citricoccus</taxon>
    </lineage>
</organism>
<feature type="domain" description="VOC" evidence="1">
    <location>
        <begin position="140"/>
        <end position="258"/>
    </location>
</feature>
<dbReference type="RefSeq" id="WP_278156715.1">
    <property type="nucleotide sequence ID" value="NZ_CP121252.1"/>
</dbReference>
<reference evidence="2 3" key="1">
    <citation type="submission" date="2023-04" db="EMBL/GenBank/DDBJ databases">
        <title>Funneling lignin-derived compounds into biodiesel using alkali-halophilic Citricoccus sp. P2.</title>
        <authorList>
            <person name="Luo C.-B."/>
        </authorList>
    </citation>
    <scope>NUCLEOTIDE SEQUENCE [LARGE SCALE GENOMIC DNA]</scope>
    <source>
        <strain evidence="2 3">P2</strain>
    </source>
</reference>